<keyword evidence="2" id="KW-0378">Hydrolase</keyword>
<proteinExistence type="predicted"/>
<dbReference type="InterPro" id="IPR001375">
    <property type="entry name" value="Peptidase_S9_cat"/>
</dbReference>
<dbReference type="PRINTS" id="PR00862">
    <property type="entry name" value="PROLIGOPTASE"/>
</dbReference>
<gene>
    <name evidence="6" type="ORF">DZF91_38425</name>
</gene>
<sequence length="657" mass="70085">MKYPPTRTVEVVADVAGIAVPDPYRWLEEETPEVRDWQRAQAALATSVAFDGVDRDAVRALILAHDAGARPDLPRYAAGRWFRTAGPDLVVSASPYGDGRVLASLGAGLASWLAPSPDGGVLAVGICEDGSEHNTIRLIDTATGRDLSGAPTQVLHSAWVGGVSWRPDSSGFYFFALTGPPAEFRQAVFLHRLGTGTTLEPVPVGDSREYTLIQTSGCWEVAAHRVGAPFPIAVRRTGEPWRPFLTGCKGSVAGHIVGDRYIAVTDVDAPRGRVVAISLDDPSDWTELVPQSDTVLRSLTPVGDHLYLSGFDATFARVRVLDRDGAVVEEVPLPGRGALSSPFFPLTGLAVGNPAPSFLFAFSTLTTSWGVHAHRPGAPLETLVDPAVRLDATVEVDEAVAPDGVPIPFHVVARRDVPPGPPGPPVLVSAYGAAGVPLLPAYQADLAAFVAAGGVVVQAYLRGGGEFGHDWWMAAHRERKQVRDSDLVAVAEHLLATGRASAGRLALTGGSDGGLMCGVAATTRPDLWHAVLPRAPLLDLIGGTRDPYLEFVLRKAWGDPEDPATVRRFLGLSPYELVREREFPALYIQAGANDPRCRPWHARKFAARLQAAQRGGAPILLHVFEDAGHGAATGHDVAVEQDTEWLAFLVRSFGLRP</sequence>
<evidence type="ECO:0000313" key="6">
    <source>
        <dbReference type="EMBL" id="RFU36374.1"/>
    </source>
</evidence>
<evidence type="ECO:0000256" key="2">
    <source>
        <dbReference type="ARBA" id="ARBA00022801"/>
    </source>
</evidence>
<comment type="caution">
    <text evidence="6">The sequence shown here is derived from an EMBL/GenBank/DDBJ whole genome shotgun (WGS) entry which is preliminary data.</text>
</comment>
<dbReference type="OrthoDB" id="9801421at2"/>
<dbReference type="Pfam" id="PF02897">
    <property type="entry name" value="Peptidase_S9_N"/>
    <property type="match status" value="1"/>
</dbReference>
<name>A0A372J987_9ACTN</name>
<dbReference type="Proteomes" id="UP000261811">
    <property type="component" value="Unassembled WGS sequence"/>
</dbReference>
<evidence type="ECO:0000256" key="1">
    <source>
        <dbReference type="ARBA" id="ARBA00022670"/>
    </source>
</evidence>
<dbReference type="InterPro" id="IPR023302">
    <property type="entry name" value="Pept_S9A_N"/>
</dbReference>
<evidence type="ECO:0000259" key="5">
    <source>
        <dbReference type="Pfam" id="PF02897"/>
    </source>
</evidence>
<organism evidence="6 7">
    <name type="scientific">Actinomadura logoneensis</name>
    <dbReference type="NCBI Taxonomy" id="2293572"/>
    <lineage>
        <taxon>Bacteria</taxon>
        <taxon>Bacillati</taxon>
        <taxon>Actinomycetota</taxon>
        <taxon>Actinomycetes</taxon>
        <taxon>Streptosporangiales</taxon>
        <taxon>Thermomonosporaceae</taxon>
        <taxon>Actinomadura</taxon>
    </lineage>
</organism>
<dbReference type="InterPro" id="IPR029058">
    <property type="entry name" value="AB_hydrolase_fold"/>
</dbReference>
<dbReference type="Gene3D" id="2.130.10.120">
    <property type="entry name" value="Prolyl oligopeptidase, N-terminal domain"/>
    <property type="match status" value="1"/>
</dbReference>
<dbReference type="GO" id="GO:0005829">
    <property type="term" value="C:cytosol"/>
    <property type="evidence" value="ECO:0007669"/>
    <property type="project" value="TreeGrafter"/>
</dbReference>
<dbReference type="InterPro" id="IPR002470">
    <property type="entry name" value="Peptidase_S9A"/>
</dbReference>
<protein>
    <submittedName>
        <fullName evidence="6">S9 family peptidase</fullName>
    </submittedName>
</protein>
<keyword evidence="3" id="KW-0720">Serine protease</keyword>
<evidence type="ECO:0000256" key="3">
    <source>
        <dbReference type="ARBA" id="ARBA00022825"/>
    </source>
</evidence>
<evidence type="ECO:0000259" key="4">
    <source>
        <dbReference type="Pfam" id="PF00326"/>
    </source>
</evidence>
<dbReference type="InterPro" id="IPR051167">
    <property type="entry name" value="Prolyl_oligopep/macrocyclase"/>
</dbReference>
<feature type="domain" description="Peptidase S9A N-terminal" evidence="5">
    <location>
        <begin position="113"/>
        <end position="341"/>
    </location>
</feature>
<feature type="domain" description="Peptidase S9 prolyl oligopeptidase catalytic" evidence="4">
    <location>
        <begin position="444"/>
        <end position="654"/>
    </location>
</feature>
<accession>A0A372J987</accession>
<evidence type="ECO:0000313" key="7">
    <source>
        <dbReference type="Proteomes" id="UP000261811"/>
    </source>
</evidence>
<dbReference type="PANTHER" id="PTHR42881:SF13">
    <property type="entry name" value="PROLYL ENDOPEPTIDASE"/>
    <property type="match status" value="1"/>
</dbReference>
<keyword evidence="7" id="KW-1185">Reference proteome</keyword>
<dbReference type="SUPFAM" id="SSF53474">
    <property type="entry name" value="alpha/beta-Hydrolases"/>
    <property type="match status" value="1"/>
</dbReference>
<dbReference type="RefSeq" id="WP_117361943.1">
    <property type="nucleotide sequence ID" value="NZ_QURH01001053.1"/>
</dbReference>
<dbReference type="GO" id="GO:0004252">
    <property type="term" value="F:serine-type endopeptidase activity"/>
    <property type="evidence" value="ECO:0007669"/>
    <property type="project" value="UniProtKB-EC"/>
</dbReference>
<dbReference type="PANTHER" id="PTHR42881">
    <property type="entry name" value="PROLYL ENDOPEPTIDASE"/>
    <property type="match status" value="1"/>
</dbReference>
<dbReference type="GO" id="GO:0006508">
    <property type="term" value="P:proteolysis"/>
    <property type="evidence" value="ECO:0007669"/>
    <property type="project" value="UniProtKB-KW"/>
</dbReference>
<reference evidence="6 7" key="1">
    <citation type="submission" date="2018-08" db="EMBL/GenBank/DDBJ databases">
        <title>Actinomadura jelena sp. nov., a novel Actinomycete isolated from soil in Chad.</title>
        <authorList>
            <person name="Shi L."/>
        </authorList>
    </citation>
    <scope>NUCLEOTIDE SEQUENCE [LARGE SCALE GENOMIC DNA]</scope>
    <source>
        <strain evidence="6 7">NEAU-G17</strain>
    </source>
</reference>
<dbReference type="Gene3D" id="3.40.50.1820">
    <property type="entry name" value="alpha/beta hydrolase"/>
    <property type="match status" value="1"/>
</dbReference>
<dbReference type="Pfam" id="PF00326">
    <property type="entry name" value="Peptidase_S9"/>
    <property type="match status" value="1"/>
</dbReference>
<dbReference type="EMBL" id="QURH01001053">
    <property type="protein sequence ID" value="RFU36374.1"/>
    <property type="molecule type" value="Genomic_DNA"/>
</dbReference>
<dbReference type="SUPFAM" id="SSF50993">
    <property type="entry name" value="Peptidase/esterase 'gauge' domain"/>
    <property type="match status" value="1"/>
</dbReference>
<keyword evidence="1" id="KW-0645">Protease</keyword>
<dbReference type="AlphaFoldDB" id="A0A372J987"/>
<dbReference type="GO" id="GO:0070012">
    <property type="term" value="F:oligopeptidase activity"/>
    <property type="evidence" value="ECO:0007669"/>
    <property type="project" value="TreeGrafter"/>
</dbReference>